<protein>
    <submittedName>
        <fullName evidence="1">Uncharacterized protein</fullName>
    </submittedName>
</protein>
<proteinExistence type="predicted"/>
<feature type="non-terminal residue" evidence="1">
    <location>
        <position position="34"/>
    </location>
</feature>
<dbReference type="EMBL" id="CAJVCH010224282">
    <property type="protein sequence ID" value="CAG7732066.1"/>
    <property type="molecule type" value="Genomic_DNA"/>
</dbReference>
<evidence type="ECO:0000313" key="2">
    <source>
        <dbReference type="Proteomes" id="UP000708208"/>
    </source>
</evidence>
<sequence length="34" mass="3804">DTQLSLINAQIQVMIKNPMVRLFNGKNLTGDSED</sequence>
<feature type="non-terminal residue" evidence="1">
    <location>
        <position position="1"/>
    </location>
</feature>
<dbReference type="AlphaFoldDB" id="A0A8J2PCR2"/>
<name>A0A8J2PCR2_9HEXA</name>
<evidence type="ECO:0000313" key="1">
    <source>
        <dbReference type="EMBL" id="CAG7732066.1"/>
    </source>
</evidence>
<accession>A0A8J2PCR2</accession>
<organism evidence="1 2">
    <name type="scientific">Allacma fusca</name>
    <dbReference type="NCBI Taxonomy" id="39272"/>
    <lineage>
        <taxon>Eukaryota</taxon>
        <taxon>Metazoa</taxon>
        <taxon>Ecdysozoa</taxon>
        <taxon>Arthropoda</taxon>
        <taxon>Hexapoda</taxon>
        <taxon>Collembola</taxon>
        <taxon>Symphypleona</taxon>
        <taxon>Sminthuridae</taxon>
        <taxon>Allacma</taxon>
    </lineage>
</organism>
<dbReference type="Proteomes" id="UP000708208">
    <property type="component" value="Unassembled WGS sequence"/>
</dbReference>
<gene>
    <name evidence="1" type="ORF">AFUS01_LOCUS20605</name>
</gene>
<keyword evidence="2" id="KW-1185">Reference proteome</keyword>
<reference evidence="1" key="1">
    <citation type="submission" date="2021-06" db="EMBL/GenBank/DDBJ databases">
        <authorList>
            <person name="Hodson N. C."/>
            <person name="Mongue J. A."/>
            <person name="Jaron S. K."/>
        </authorList>
    </citation>
    <scope>NUCLEOTIDE SEQUENCE</scope>
</reference>
<comment type="caution">
    <text evidence="1">The sequence shown here is derived from an EMBL/GenBank/DDBJ whole genome shotgun (WGS) entry which is preliminary data.</text>
</comment>